<gene>
    <name evidence="2" type="ORF">QEG23_000564</name>
</gene>
<evidence type="ECO:0000313" key="2">
    <source>
        <dbReference type="EMBL" id="EKT4091091.1"/>
    </source>
</evidence>
<keyword evidence="1" id="KW-0472">Membrane</keyword>
<organism evidence="2 3">
    <name type="scientific">Stenotrophomonas maltophilia</name>
    <name type="common">Pseudomonas maltophilia</name>
    <name type="synonym">Xanthomonas maltophilia</name>
    <dbReference type="NCBI Taxonomy" id="40324"/>
    <lineage>
        <taxon>Bacteria</taxon>
        <taxon>Pseudomonadati</taxon>
        <taxon>Pseudomonadota</taxon>
        <taxon>Gammaproteobacteria</taxon>
        <taxon>Lysobacterales</taxon>
        <taxon>Lysobacteraceae</taxon>
        <taxon>Stenotrophomonas</taxon>
        <taxon>Stenotrophomonas maltophilia group</taxon>
    </lineage>
</organism>
<reference evidence="2" key="1">
    <citation type="submission" date="2022-07" db="EMBL/GenBank/DDBJ databases">
        <authorList>
            <consortium name="DAFM: The Division of Animal and Food Microbiology"/>
        </authorList>
    </citation>
    <scope>NUCLEOTIDE SEQUENCE</scope>
    <source>
        <strain evidence="2">19MO01SH01-2</strain>
    </source>
</reference>
<accession>A0AAI9FSY8</accession>
<keyword evidence="1" id="KW-1133">Transmembrane helix</keyword>
<feature type="transmembrane region" description="Helical" evidence="1">
    <location>
        <begin position="103"/>
        <end position="123"/>
    </location>
</feature>
<dbReference type="EMBL" id="ABLOJW010000002">
    <property type="protein sequence ID" value="EKT4091091.1"/>
    <property type="molecule type" value="Genomic_DNA"/>
</dbReference>
<comment type="caution">
    <text evidence="2">The sequence shown here is derived from an EMBL/GenBank/DDBJ whole genome shotgun (WGS) entry which is preliminary data.</text>
</comment>
<dbReference type="AlphaFoldDB" id="A0AAI9FSY8"/>
<dbReference type="RefSeq" id="WP_164161862.1">
    <property type="nucleotide sequence ID" value="NZ_VLEU01000026.1"/>
</dbReference>
<evidence type="ECO:0000313" key="3">
    <source>
        <dbReference type="Proteomes" id="UP001218208"/>
    </source>
</evidence>
<dbReference type="Proteomes" id="UP001218208">
    <property type="component" value="Unassembled WGS sequence"/>
</dbReference>
<keyword evidence="1" id="KW-0812">Transmembrane</keyword>
<sequence>MAIALIAVLLIETVLLMTWVAGYFSWGITLFNERIAASPAMQARLSLGSLESDLPQDKWQHLAFHALPDGSMAFRESFAPSFSLRYFPVMRGRIVLNARRHEVRVIGLCSWFVAILSLVLLPLVAMRPIAAPMLLVLPLFLASYLVQKRRYAAIVELLRMQLRAEFPGQIHAMRG</sequence>
<name>A0AAI9FSY8_STEMA</name>
<proteinExistence type="predicted"/>
<evidence type="ECO:0000256" key="1">
    <source>
        <dbReference type="SAM" id="Phobius"/>
    </source>
</evidence>
<protein>
    <recommendedName>
        <fullName evidence="4">Transmembrane protein</fullName>
    </recommendedName>
</protein>
<feature type="transmembrane region" description="Helical" evidence="1">
    <location>
        <begin position="6"/>
        <end position="31"/>
    </location>
</feature>
<evidence type="ECO:0008006" key="4">
    <source>
        <dbReference type="Google" id="ProtNLM"/>
    </source>
</evidence>
<feature type="transmembrane region" description="Helical" evidence="1">
    <location>
        <begin position="129"/>
        <end position="146"/>
    </location>
</feature>